<feature type="region of interest" description="Disordered" evidence="3">
    <location>
        <begin position="155"/>
        <end position="190"/>
    </location>
</feature>
<dbReference type="PANTHER" id="PTHR37042">
    <property type="entry name" value="OUTER MEMBRANE PROTEIN RV1973"/>
    <property type="match status" value="1"/>
</dbReference>
<evidence type="ECO:0000256" key="2">
    <source>
        <dbReference type="ARBA" id="ARBA00023136"/>
    </source>
</evidence>
<gene>
    <name evidence="5" type="ORF">HNR19_000424</name>
</gene>
<comment type="subcellular location">
    <subcellularLocation>
        <location evidence="1">Membrane</location>
    </subcellularLocation>
</comment>
<dbReference type="Proteomes" id="UP000530424">
    <property type="component" value="Unassembled WGS sequence"/>
</dbReference>
<organism evidence="5 6">
    <name type="scientific">Nocardioides thalensis</name>
    <dbReference type="NCBI Taxonomy" id="1914755"/>
    <lineage>
        <taxon>Bacteria</taxon>
        <taxon>Bacillati</taxon>
        <taxon>Actinomycetota</taxon>
        <taxon>Actinomycetes</taxon>
        <taxon>Propionibacteriales</taxon>
        <taxon>Nocardioidaceae</taxon>
        <taxon>Nocardioides</taxon>
    </lineage>
</organism>
<feature type="region of interest" description="Disordered" evidence="3">
    <location>
        <begin position="207"/>
        <end position="245"/>
    </location>
</feature>
<feature type="compositionally biased region" description="Low complexity" evidence="3">
    <location>
        <begin position="220"/>
        <end position="236"/>
    </location>
</feature>
<accession>A0A853BY93</accession>
<keyword evidence="2 4" id="KW-0472">Membrane</keyword>
<evidence type="ECO:0000313" key="5">
    <source>
        <dbReference type="EMBL" id="NYI99725.1"/>
    </source>
</evidence>
<evidence type="ECO:0008006" key="7">
    <source>
        <dbReference type="Google" id="ProtNLM"/>
    </source>
</evidence>
<evidence type="ECO:0000256" key="3">
    <source>
        <dbReference type="SAM" id="MobiDB-lite"/>
    </source>
</evidence>
<dbReference type="AlphaFoldDB" id="A0A853BY93"/>
<feature type="transmembrane region" description="Helical" evidence="4">
    <location>
        <begin position="12"/>
        <end position="36"/>
    </location>
</feature>
<evidence type="ECO:0000313" key="6">
    <source>
        <dbReference type="Proteomes" id="UP000530424"/>
    </source>
</evidence>
<keyword evidence="6" id="KW-1185">Reference proteome</keyword>
<name>A0A853BY93_9ACTN</name>
<keyword evidence="4" id="KW-1133">Transmembrane helix</keyword>
<dbReference type="PANTHER" id="PTHR37042:SF4">
    <property type="entry name" value="OUTER MEMBRANE PROTEIN RV1973"/>
    <property type="match status" value="1"/>
</dbReference>
<dbReference type="GO" id="GO:0016020">
    <property type="term" value="C:membrane"/>
    <property type="evidence" value="ECO:0007669"/>
    <property type="project" value="UniProtKB-SubCell"/>
</dbReference>
<feature type="compositionally biased region" description="Acidic residues" evidence="3">
    <location>
        <begin position="161"/>
        <end position="178"/>
    </location>
</feature>
<sequence length="245" mass="26437">MTDPKDTDPRRRWLIVGVSLLVAVLCLSGAVALFLTRSAGDGLGDRISSLAEDEVPQSGEVAEREELLSAARAFVLRFNTYGPEMLDNAGHMPDYAAVADLMTPKFATVFEKNVGYAEQTVAQLGVERSAEVLAVGVASADPDSATVLVAGRADTSFPYPDEVDQQTSDDEQQGDSEDDPRVSSGPQRFRYEVDLVKVEGEWLVDNLDDVDDGLPPFADPMPEQEQQLPGLPQPDQGNGGKGKQR</sequence>
<evidence type="ECO:0000256" key="4">
    <source>
        <dbReference type="SAM" id="Phobius"/>
    </source>
</evidence>
<comment type="caution">
    <text evidence="5">The sequence shown here is derived from an EMBL/GenBank/DDBJ whole genome shotgun (WGS) entry which is preliminary data.</text>
</comment>
<reference evidence="5 6" key="1">
    <citation type="submission" date="2020-07" db="EMBL/GenBank/DDBJ databases">
        <title>Sequencing the genomes of 1000 actinobacteria strains.</title>
        <authorList>
            <person name="Klenk H.-P."/>
        </authorList>
    </citation>
    <scope>NUCLEOTIDE SEQUENCE [LARGE SCALE GENOMIC DNA]</scope>
    <source>
        <strain evidence="5 6">DSM 103833</strain>
    </source>
</reference>
<protein>
    <recommendedName>
        <fullName evidence="7">Mce-associated membrane protein</fullName>
    </recommendedName>
</protein>
<proteinExistence type="predicted"/>
<dbReference type="EMBL" id="JACCFP010000001">
    <property type="protein sequence ID" value="NYI99725.1"/>
    <property type="molecule type" value="Genomic_DNA"/>
</dbReference>
<dbReference type="RefSeq" id="WP_179666340.1">
    <property type="nucleotide sequence ID" value="NZ_JACCFP010000001.1"/>
</dbReference>
<evidence type="ECO:0000256" key="1">
    <source>
        <dbReference type="ARBA" id="ARBA00004370"/>
    </source>
</evidence>
<keyword evidence="4" id="KW-0812">Transmembrane</keyword>